<evidence type="ECO:0000313" key="2">
    <source>
        <dbReference type="Proteomes" id="UP000772812"/>
    </source>
</evidence>
<gene>
    <name evidence="1" type="ORF">GWK41_07585</name>
</gene>
<keyword evidence="2" id="KW-1185">Reference proteome</keyword>
<comment type="caution">
    <text evidence="1">The sequence shown here is derived from an EMBL/GenBank/DDBJ whole genome shotgun (WGS) entry which is preliminary data.</text>
</comment>
<sequence>MKIVIDISNEEKAKHLIDLLKDIPYVKKIQIKSEKKKGKPNFESIFGVWKERDITLESIRKKAWGNTIR</sequence>
<evidence type="ECO:0000313" key="1">
    <source>
        <dbReference type="EMBL" id="MBK3332927.1"/>
    </source>
</evidence>
<dbReference type="Proteomes" id="UP000772812">
    <property type="component" value="Unassembled WGS sequence"/>
</dbReference>
<accession>A0ABS1GJ22</accession>
<proteinExistence type="predicted"/>
<reference evidence="1 2" key="1">
    <citation type="journal article" date="2021" name="Syst. Appl. Microbiol.">
        <title>Persephonella atlantica sp. nov.: How to adapt to physico-chemical gradients in high temperature hydrothermal habitats.</title>
        <authorList>
            <person name="Francois D.X."/>
            <person name="Godfroy A."/>
            <person name="Mathien C."/>
            <person name="Aube J."/>
            <person name="Cathalot C."/>
            <person name="Lesongeur F."/>
            <person name="L'Haridon S."/>
            <person name="Philippon X."/>
            <person name="Roussel E.G."/>
        </authorList>
    </citation>
    <scope>NUCLEOTIDE SEQUENCE [LARGE SCALE GENOMIC DNA]</scope>
    <source>
        <strain evidence="1 2">MO1340</strain>
    </source>
</reference>
<protein>
    <submittedName>
        <fullName evidence="1">Uncharacterized protein</fullName>
    </submittedName>
</protein>
<dbReference type="EMBL" id="JAACYA010000002">
    <property type="protein sequence ID" value="MBK3332927.1"/>
    <property type="molecule type" value="Genomic_DNA"/>
</dbReference>
<dbReference type="RefSeq" id="WP_200674328.1">
    <property type="nucleotide sequence ID" value="NZ_JAACYA010000002.1"/>
</dbReference>
<organism evidence="1 2">
    <name type="scientific">Persephonella atlantica</name>
    <dbReference type="NCBI Taxonomy" id="2699429"/>
    <lineage>
        <taxon>Bacteria</taxon>
        <taxon>Pseudomonadati</taxon>
        <taxon>Aquificota</taxon>
        <taxon>Aquificia</taxon>
        <taxon>Aquificales</taxon>
        <taxon>Hydrogenothermaceae</taxon>
        <taxon>Persephonella</taxon>
    </lineage>
</organism>
<name>A0ABS1GJ22_9AQUI</name>